<organism evidence="1 2">
    <name type="scientific">Tetrahymena thermophila (strain SB210)</name>
    <dbReference type="NCBI Taxonomy" id="312017"/>
    <lineage>
        <taxon>Eukaryota</taxon>
        <taxon>Sar</taxon>
        <taxon>Alveolata</taxon>
        <taxon>Ciliophora</taxon>
        <taxon>Intramacronucleata</taxon>
        <taxon>Oligohymenophorea</taxon>
        <taxon>Hymenostomatida</taxon>
        <taxon>Tetrahymenina</taxon>
        <taxon>Tetrahymenidae</taxon>
        <taxon>Tetrahymena</taxon>
    </lineage>
</organism>
<dbReference type="EMBL" id="GG662793">
    <property type="protein sequence ID" value="EAR90979.1"/>
    <property type="molecule type" value="Genomic_DNA"/>
</dbReference>
<gene>
    <name evidence="1" type="ORF">TTHERM_00145840</name>
</gene>
<dbReference type="KEGG" id="tet:TTHERM_00145840"/>
<dbReference type="InParanoid" id="I7MI83"/>
<dbReference type="Proteomes" id="UP000009168">
    <property type="component" value="Unassembled WGS sequence"/>
</dbReference>
<evidence type="ECO:0000313" key="2">
    <source>
        <dbReference type="Proteomes" id="UP000009168"/>
    </source>
</evidence>
<reference evidence="2" key="1">
    <citation type="journal article" date="2006" name="PLoS Biol.">
        <title>Macronuclear genome sequence of the ciliate Tetrahymena thermophila, a model eukaryote.</title>
        <authorList>
            <person name="Eisen J.A."/>
            <person name="Coyne R.S."/>
            <person name="Wu M."/>
            <person name="Wu D."/>
            <person name="Thiagarajan M."/>
            <person name="Wortman J.R."/>
            <person name="Badger J.H."/>
            <person name="Ren Q."/>
            <person name="Amedeo P."/>
            <person name="Jones K.M."/>
            <person name="Tallon L.J."/>
            <person name="Delcher A.L."/>
            <person name="Salzberg S.L."/>
            <person name="Silva J.C."/>
            <person name="Haas B.J."/>
            <person name="Majoros W.H."/>
            <person name="Farzad M."/>
            <person name="Carlton J.M."/>
            <person name="Smith R.K. Jr."/>
            <person name="Garg J."/>
            <person name="Pearlman R.E."/>
            <person name="Karrer K.M."/>
            <person name="Sun L."/>
            <person name="Manning G."/>
            <person name="Elde N.C."/>
            <person name="Turkewitz A.P."/>
            <person name="Asai D.J."/>
            <person name="Wilkes D.E."/>
            <person name="Wang Y."/>
            <person name="Cai H."/>
            <person name="Collins K."/>
            <person name="Stewart B.A."/>
            <person name="Lee S.R."/>
            <person name="Wilamowska K."/>
            <person name="Weinberg Z."/>
            <person name="Ruzzo W.L."/>
            <person name="Wloga D."/>
            <person name="Gaertig J."/>
            <person name="Frankel J."/>
            <person name="Tsao C.-C."/>
            <person name="Gorovsky M.A."/>
            <person name="Keeling P.J."/>
            <person name="Waller R.F."/>
            <person name="Patron N.J."/>
            <person name="Cherry J.M."/>
            <person name="Stover N.A."/>
            <person name="Krieger C.J."/>
            <person name="del Toro C."/>
            <person name="Ryder H.F."/>
            <person name="Williamson S.C."/>
            <person name="Barbeau R.A."/>
            <person name="Hamilton E.P."/>
            <person name="Orias E."/>
        </authorList>
    </citation>
    <scope>NUCLEOTIDE SEQUENCE [LARGE SCALE GENOMIC DNA]</scope>
    <source>
        <strain evidence="2">SB210</strain>
    </source>
</reference>
<evidence type="ECO:0000313" key="1">
    <source>
        <dbReference type="EMBL" id="EAR90979.1"/>
    </source>
</evidence>
<dbReference type="HOGENOM" id="CLU_1528219_0_0_1"/>
<dbReference type="AlphaFoldDB" id="I7MI83"/>
<protein>
    <submittedName>
        <fullName evidence="1">Uncharacterized protein</fullName>
    </submittedName>
</protein>
<proteinExistence type="predicted"/>
<sequence length="176" mass="20989">MGQILAKCCKQKQCKILMIGSEREIKYKILQRNFEEFIKEEKGKEEFEELDIQVDQNLYIKLLDIAPDMLEEKYEKQLNKFNGIIYCTTPGYEDYDKIWIESLRENNIYLSKYILFFQDPDSDFELTDDGYPKQKVIMARYDNDNQTEKGFDWIVQSILKGRVYNSTAPQIQIQMS</sequence>
<dbReference type="RefSeq" id="XP_001011224.1">
    <property type="nucleotide sequence ID" value="XM_001011224.1"/>
</dbReference>
<name>I7MI83_TETTS</name>
<dbReference type="GeneID" id="7836642"/>
<keyword evidence="2" id="KW-1185">Reference proteome</keyword>
<accession>I7MI83</accession>